<dbReference type="InterPro" id="IPR003609">
    <property type="entry name" value="Pan_app"/>
</dbReference>
<evidence type="ECO:0000256" key="6">
    <source>
        <dbReference type="ARBA" id="ARBA00023180"/>
    </source>
</evidence>
<accession>A0A1I8FY90</accession>
<evidence type="ECO:0000313" key="9">
    <source>
        <dbReference type="WBParaSite" id="maker-uti_cns_0000340-snap-gene-1.11-mRNA-1"/>
    </source>
</evidence>
<dbReference type="WBParaSite" id="maker-uti_cns_0000340-snap-gene-1.11-mRNA-1">
    <property type="protein sequence ID" value="maker-uti_cns_0000340-snap-gene-1.11-mRNA-1"/>
    <property type="gene ID" value="maker-uti_cns_0000340-snap-gene-1.11"/>
</dbReference>
<evidence type="ECO:0000256" key="4">
    <source>
        <dbReference type="ARBA" id="ARBA00022989"/>
    </source>
</evidence>
<dbReference type="AlphaFoldDB" id="A0A1I8FY90"/>
<feature type="domain" description="WSC" evidence="7">
    <location>
        <begin position="34"/>
        <end position="144"/>
    </location>
</feature>
<dbReference type="InterPro" id="IPR002889">
    <property type="entry name" value="WSC_carb-bd"/>
</dbReference>
<dbReference type="InterPro" id="IPR051836">
    <property type="entry name" value="Kremen_rcpt"/>
</dbReference>
<dbReference type="PANTHER" id="PTHR24269">
    <property type="entry name" value="KREMEN PROTEIN"/>
    <property type="match status" value="1"/>
</dbReference>
<dbReference type="SMART" id="SM00321">
    <property type="entry name" value="WSC"/>
    <property type="match status" value="1"/>
</dbReference>
<keyword evidence="8" id="KW-1185">Reference proteome</keyword>
<evidence type="ECO:0000256" key="3">
    <source>
        <dbReference type="ARBA" id="ARBA00022729"/>
    </source>
</evidence>
<proteinExistence type="predicted"/>
<dbReference type="PANTHER" id="PTHR24269:SF16">
    <property type="entry name" value="PROTEIN SLG1"/>
    <property type="match status" value="1"/>
</dbReference>
<keyword evidence="5" id="KW-0472">Membrane</keyword>
<dbReference type="GO" id="GO:0005886">
    <property type="term" value="C:plasma membrane"/>
    <property type="evidence" value="ECO:0007669"/>
    <property type="project" value="TreeGrafter"/>
</dbReference>
<evidence type="ECO:0000256" key="5">
    <source>
        <dbReference type="ARBA" id="ARBA00023136"/>
    </source>
</evidence>
<name>A0A1I8FY90_9PLAT</name>
<dbReference type="PROSITE" id="PS51212">
    <property type="entry name" value="WSC"/>
    <property type="match status" value="1"/>
</dbReference>
<dbReference type="Pfam" id="PF00024">
    <property type="entry name" value="PAN_1"/>
    <property type="match status" value="1"/>
</dbReference>
<evidence type="ECO:0000313" key="8">
    <source>
        <dbReference type="Proteomes" id="UP000095280"/>
    </source>
</evidence>
<protein>
    <submittedName>
        <fullName evidence="9">WSC domain-containing protein</fullName>
    </submittedName>
</protein>
<dbReference type="Pfam" id="PF01822">
    <property type="entry name" value="WSC"/>
    <property type="match status" value="1"/>
</dbReference>
<organism evidence="8 9">
    <name type="scientific">Macrostomum lignano</name>
    <dbReference type="NCBI Taxonomy" id="282301"/>
    <lineage>
        <taxon>Eukaryota</taxon>
        <taxon>Metazoa</taxon>
        <taxon>Spiralia</taxon>
        <taxon>Lophotrochozoa</taxon>
        <taxon>Platyhelminthes</taxon>
        <taxon>Rhabditophora</taxon>
        <taxon>Macrostomorpha</taxon>
        <taxon>Macrostomida</taxon>
        <taxon>Macrostomidae</taxon>
        <taxon>Macrostomum</taxon>
    </lineage>
</organism>
<keyword evidence="2" id="KW-0812">Transmembrane</keyword>
<evidence type="ECO:0000256" key="2">
    <source>
        <dbReference type="ARBA" id="ARBA00022692"/>
    </source>
</evidence>
<reference evidence="9" key="1">
    <citation type="submission" date="2016-11" db="UniProtKB">
        <authorList>
            <consortium name="WormBaseParasite"/>
        </authorList>
    </citation>
    <scope>IDENTIFICATION</scope>
</reference>
<keyword evidence="3" id="KW-0732">Signal</keyword>
<evidence type="ECO:0000256" key="1">
    <source>
        <dbReference type="ARBA" id="ARBA00004167"/>
    </source>
</evidence>
<comment type="subcellular location">
    <subcellularLocation>
        <location evidence="1">Membrane</location>
        <topology evidence="1">Single-pass membrane protein</topology>
    </subcellularLocation>
</comment>
<dbReference type="PROSITE" id="PS51257">
    <property type="entry name" value="PROKAR_LIPOPROTEIN"/>
    <property type="match status" value="1"/>
</dbReference>
<keyword evidence="4" id="KW-1133">Transmembrane helix</keyword>
<dbReference type="Proteomes" id="UP000095280">
    <property type="component" value="Unplaced"/>
</dbReference>
<sequence length="227" mass="24805">MVFKRQPSGTMAGVSPELVFLFALLTSTACKLLNHSYLGCYVDNTNGSRDMTGLSGLKQLGKFHVQPAAPLVNSDEMTIELCSSICSLGRFSHFGVQSETQCFCGNSFGSQGAAAKDDDCNKKCRGNLWQKCGGINRNSVYSLNYSNFKNLYTVVKNNSLFIKTDGSKTSWRPAAAQSDADCLLRCSARADCQAAVFSQLRLECHLLAFAYPPASLTGPDWTLYQRD</sequence>
<evidence type="ECO:0000259" key="7">
    <source>
        <dbReference type="PROSITE" id="PS51212"/>
    </source>
</evidence>
<keyword evidence="6" id="KW-0325">Glycoprotein</keyword>